<comment type="caution">
    <text evidence="9">The sequence shown here is derived from an EMBL/GenBank/DDBJ whole genome shotgun (WGS) entry which is preliminary data.</text>
</comment>
<accession>A0A7K3WH92</accession>
<keyword evidence="10" id="KW-1185">Reference proteome</keyword>
<keyword evidence="3 6" id="KW-0349">Heme</keyword>
<dbReference type="PIRSF" id="PIRSF002030">
    <property type="entry name" value="Globin_Protozoa/Cyanobacteria"/>
    <property type="match status" value="1"/>
</dbReference>
<keyword evidence="6" id="KW-0561">Oxygen transport</keyword>
<comment type="cofactor">
    <cofactor evidence="7">
        <name>heme</name>
        <dbReference type="ChEBI" id="CHEBI:30413"/>
    </cofactor>
    <text evidence="7">Binds 1 heme group per subunit.</text>
</comment>
<feature type="binding site" description="distal binding residue" evidence="8">
    <location>
        <position position="69"/>
    </location>
    <ligand>
        <name>heme</name>
        <dbReference type="ChEBI" id="CHEBI:30413"/>
    </ligand>
    <ligandPart>
        <name>Fe</name>
        <dbReference type="ChEBI" id="CHEBI:18248"/>
    </ligandPart>
</feature>
<sequence>MSIYDEIGGARAVAATVDGFYDRVLADPTLAPFFAGTDVARVTAHQRSFIAAALGGAELYRGRDMATAHAGLGIADTDFDRVVAHLVDTLTALRVPADTIARIGAALEPLRTDVVSV</sequence>
<feature type="binding site" description="proximal binding residue" evidence="7">
    <location>
        <position position="69"/>
    </location>
    <ligand>
        <name>heme</name>
        <dbReference type="ChEBI" id="CHEBI:30413"/>
    </ligand>
    <ligandPart>
        <name>Fe</name>
        <dbReference type="ChEBI" id="CHEBI:18248"/>
    </ligandPart>
</feature>
<dbReference type="InterPro" id="IPR012292">
    <property type="entry name" value="Globin/Proto"/>
</dbReference>
<evidence type="ECO:0000256" key="4">
    <source>
        <dbReference type="ARBA" id="ARBA00022723"/>
    </source>
</evidence>
<dbReference type="InterPro" id="IPR016339">
    <property type="entry name" value="Hemoglobin_trunc_I"/>
</dbReference>
<dbReference type="Pfam" id="PF01152">
    <property type="entry name" value="Bac_globin"/>
    <property type="match status" value="1"/>
</dbReference>
<evidence type="ECO:0000256" key="7">
    <source>
        <dbReference type="PIRSR" id="PIRSR002030-1"/>
    </source>
</evidence>
<dbReference type="InterPro" id="IPR009050">
    <property type="entry name" value="Globin-like_sf"/>
</dbReference>
<organism evidence="9 10">
    <name type="scientific">Goekera deserti</name>
    <dbReference type="NCBI Taxonomy" id="2497753"/>
    <lineage>
        <taxon>Bacteria</taxon>
        <taxon>Bacillati</taxon>
        <taxon>Actinomycetota</taxon>
        <taxon>Actinomycetes</taxon>
        <taxon>Geodermatophilales</taxon>
        <taxon>Geodermatophilaceae</taxon>
        <taxon>Goekera</taxon>
    </lineage>
</organism>
<dbReference type="GO" id="GO:0019825">
    <property type="term" value="F:oxygen binding"/>
    <property type="evidence" value="ECO:0007669"/>
    <property type="project" value="InterPro"/>
</dbReference>
<evidence type="ECO:0000313" key="10">
    <source>
        <dbReference type="Proteomes" id="UP000470470"/>
    </source>
</evidence>
<dbReference type="Gene3D" id="1.10.490.10">
    <property type="entry name" value="Globins"/>
    <property type="match status" value="1"/>
</dbReference>
<evidence type="ECO:0000256" key="6">
    <source>
        <dbReference type="PIRNR" id="PIRNR002030"/>
    </source>
</evidence>
<evidence type="ECO:0000256" key="3">
    <source>
        <dbReference type="ARBA" id="ARBA00022617"/>
    </source>
</evidence>
<feature type="binding site" description="distal binding residue" evidence="8">
    <location>
        <position position="45"/>
    </location>
    <ligand>
        <name>heme</name>
        <dbReference type="ChEBI" id="CHEBI:30413"/>
    </ligand>
    <ligandPart>
        <name>Fe</name>
        <dbReference type="ChEBI" id="CHEBI:18248"/>
    </ligandPart>
</feature>
<evidence type="ECO:0000256" key="5">
    <source>
        <dbReference type="ARBA" id="ARBA00023004"/>
    </source>
</evidence>
<dbReference type="InterPro" id="IPR001486">
    <property type="entry name" value="Hemoglobin_trunc"/>
</dbReference>
<dbReference type="GO" id="GO:0020037">
    <property type="term" value="F:heme binding"/>
    <property type="evidence" value="ECO:0007669"/>
    <property type="project" value="InterPro"/>
</dbReference>
<proteinExistence type="inferred from homology"/>
<protein>
    <recommendedName>
        <fullName evidence="6">Group 1 truncated hemoglobin</fullName>
    </recommendedName>
</protein>
<evidence type="ECO:0000313" key="9">
    <source>
        <dbReference type="EMBL" id="NEL55871.1"/>
    </source>
</evidence>
<dbReference type="CDD" id="cd00454">
    <property type="entry name" value="TrHb1_N"/>
    <property type="match status" value="1"/>
</dbReference>
<name>A0A7K3WH92_9ACTN</name>
<comment type="similarity">
    <text evidence="1 6">Belongs to the truncated hemoglobin family. Group I subfamily.</text>
</comment>
<evidence type="ECO:0000256" key="2">
    <source>
        <dbReference type="ARBA" id="ARBA00022448"/>
    </source>
</evidence>
<dbReference type="GO" id="GO:0005344">
    <property type="term" value="F:oxygen carrier activity"/>
    <property type="evidence" value="ECO:0007669"/>
    <property type="project" value="UniProtKB-UniRule"/>
</dbReference>
<evidence type="ECO:0000256" key="8">
    <source>
        <dbReference type="PIRSR" id="PIRSR601486-1"/>
    </source>
</evidence>
<dbReference type="AlphaFoldDB" id="A0A7K3WH92"/>
<dbReference type="EMBL" id="JAAGWK010000026">
    <property type="protein sequence ID" value="NEL55871.1"/>
    <property type="molecule type" value="Genomic_DNA"/>
</dbReference>
<dbReference type="GO" id="GO:0046872">
    <property type="term" value="F:metal ion binding"/>
    <property type="evidence" value="ECO:0007669"/>
    <property type="project" value="UniProtKB-UniRule"/>
</dbReference>
<dbReference type="RefSeq" id="WP_152730520.1">
    <property type="nucleotide sequence ID" value="NZ_JAABOZ010000002.1"/>
</dbReference>
<gene>
    <name evidence="9" type="ORF">G1H19_17985</name>
</gene>
<dbReference type="SUPFAM" id="SSF46458">
    <property type="entry name" value="Globin-like"/>
    <property type="match status" value="1"/>
</dbReference>
<evidence type="ECO:0000256" key="1">
    <source>
        <dbReference type="ARBA" id="ARBA00009660"/>
    </source>
</evidence>
<keyword evidence="4 6" id="KW-0479">Metal-binding</keyword>
<keyword evidence="2 6" id="KW-0813">Transport</keyword>
<dbReference type="Proteomes" id="UP000470470">
    <property type="component" value="Unassembled WGS sequence"/>
</dbReference>
<keyword evidence="5 6" id="KW-0408">Iron</keyword>
<reference evidence="9 10" key="1">
    <citation type="submission" date="2020-02" db="EMBL/GenBank/DDBJ databases">
        <title>The whole genome sequence of CPCC 205119.</title>
        <authorList>
            <person name="Jiang Z."/>
        </authorList>
    </citation>
    <scope>NUCLEOTIDE SEQUENCE [LARGE SCALE GENOMIC DNA]</scope>
    <source>
        <strain evidence="9 10">CPCC 205119</strain>
    </source>
</reference>